<comment type="caution">
    <text evidence="1">The sequence shown here is derived from an EMBL/GenBank/DDBJ whole genome shotgun (WGS) entry which is preliminary data.</text>
</comment>
<dbReference type="AlphaFoldDB" id="A0A811V9A0"/>
<dbReference type="EMBL" id="CAJHJT010000056">
    <property type="protein sequence ID" value="CAD7012455.1"/>
    <property type="molecule type" value="Genomic_DNA"/>
</dbReference>
<keyword evidence="2" id="KW-1185">Reference proteome</keyword>
<dbReference type="Gene3D" id="3.40.1360.10">
    <property type="match status" value="1"/>
</dbReference>
<protein>
    <submittedName>
        <fullName evidence="1">(Mediterranean fruit fly) hypothetical protein</fullName>
    </submittedName>
</protein>
<proteinExistence type="predicted"/>
<dbReference type="OrthoDB" id="5377392at2759"/>
<evidence type="ECO:0000313" key="2">
    <source>
        <dbReference type="Proteomes" id="UP000606786"/>
    </source>
</evidence>
<reference evidence="1" key="1">
    <citation type="submission" date="2020-11" db="EMBL/GenBank/DDBJ databases">
        <authorList>
            <person name="Whitehead M."/>
        </authorList>
    </citation>
    <scope>NUCLEOTIDE SEQUENCE</scope>
    <source>
        <strain evidence="1">EGII</strain>
    </source>
</reference>
<gene>
    <name evidence="1" type="ORF">CCAP1982_LOCUS20535</name>
</gene>
<name>A0A811V9A0_CERCA</name>
<accession>A0A811V9A0</accession>
<organism evidence="1 2">
    <name type="scientific">Ceratitis capitata</name>
    <name type="common">Mediterranean fruit fly</name>
    <name type="synonym">Tephritis capitata</name>
    <dbReference type="NCBI Taxonomy" id="7213"/>
    <lineage>
        <taxon>Eukaryota</taxon>
        <taxon>Metazoa</taxon>
        <taxon>Ecdysozoa</taxon>
        <taxon>Arthropoda</taxon>
        <taxon>Hexapoda</taxon>
        <taxon>Insecta</taxon>
        <taxon>Pterygota</taxon>
        <taxon>Neoptera</taxon>
        <taxon>Endopterygota</taxon>
        <taxon>Diptera</taxon>
        <taxon>Brachycera</taxon>
        <taxon>Muscomorpha</taxon>
        <taxon>Tephritoidea</taxon>
        <taxon>Tephritidae</taxon>
        <taxon>Ceratitis</taxon>
        <taxon>Ceratitis</taxon>
    </lineage>
</organism>
<evidence type="ECO:0000313" key="1">
    <source>
        <dbReference type="EMBL" id="CAD7012455.1"/>
    </source>
</evidence>
<dbReference type="SUPFAM" id="SSF56726">
    <property type="entry name" value="DNA topoisomerase IV, alpha subunit"/>
    <property type="match status" value="1"/>
</dbReference>
<dbReference type="Proteomes" id="UP000606786">
    <property type="component" value="Unassembled WGS sequence"/>
</dbReference>
<sequence>MEFTHFRIRQRLNSRCNTFLMISGDMIDCYTHGGAVLLPQDHNEIDHMETSASFVLLVEKDTLFQN</sequence>
<dbReference type="InterPro" id="IPR036078">
    <property type="entry name" value="Spo11/TopoVI_A_sf"/>
</dbReference>
<dbReference type="GO" id="GO:0003677">
    <property type="term" value="F:DNA binding"/>
    <property type="evidence" value="ECO:0007669"/>
    <property type="project" value="InterPro"/>
</dbReference>
<dbReference type="GO" id="GO:0005694">
    <property type="term" value="C:chromosome"/>
    <property type="evidence" value="ECO:0007669"/>
    <property type="project" value="InterPro"/>
</dbReference>